<reference evidence="2 4" key="1">
    <citation type="submission" date="2021-11" db="EMBL/GenBank/DDBJ databases">
        <authorList>
            <person name="Islam A."/>
            <person name="Islam S."/>
            <person name="Flora M.S."/>
            <person name="Rahman M."/>
            <person name="Ziaur R.M."/>
            <person name="Epstein J.H."/>
            <person name="Hassan M."/>
            <person name="Klassen M."/>
            <person name="Woodard K."/>
            <person name="Webb A."/>
            <person name="Webby R.J."/>
            <person name="El Zowalaty M.E."/>
        </authorList>
    </citation>
    <scope>NUCLEOTIDE SEQUENCE [LARGE SCALE GENOMIC DNA]</scope>
    <source>
        <strain evidence="2">Pf1</strain>
    </source>
</reference>
<dbReference type="PANTHER" id="PTHR11817">
    <property type="entry name" value="PYRUVATE KINASE"/>
    <property type="match status" value="1"/>
</dbReference>
<sequence>MNTVNKQADELLLQPTYWAKFHFDPPTSDVASAVKTPNAIHAQLMIVLTGTDYTTRKIAKYKPTVPVMRFFTTDMKVDRQLQIHRGLYPVVPDSLDQAPTTAEAIAHAKKIR</sequence>
<evidence type="ECO:0000313" key="3">
    <source>
        <dbReference type="EMBL" id="CAI5736299.1"/>
    </source>
</evidence>
<reference evidence="3" key="2">
    <citation type="submission" date="2022-12" db="EMBL/GenBank/DDBJ databases">
        <authorList>
            <person name="Webb A."/>
        </authorList>
    </citation>
    <scope>NUCLEOTIDE SEQUENCE</scope>
    <source>
        <strain evidence="3">Pf2</strain>
    </source>
</reference>
<dbReference type="SUPFAM" id="SSF52935">
    <property type="entry name" value="PK C-terminal domain-like"/>
    <property type="match status" value="1"/>
</dbReference>
<name>A0AAV0UNN7_9STRA</name>
<dbReference type="GO" id="GO:0030955">
    <property type="term" value="F:potassium ion binding"/>
    <property type="evidence" value="ECO:0007669"/>
    <property type="project" value="InterPro"/>
</dbReference>
<dbReference type="EMBL" id="CAKLBC010001334">
    <property type="protein sequence ID" value="CAH0491343.1"/>
    <property type="molecule type" value="Genomic_DNA"/>
</dbReference>
<dbReference type="Gene3D" id="3.40.1380.20">
    <property type="entry name" value="Pyruvate kinase, C-terminal domain"/>
    <property type="match status" value="1"/>
</dbReference>
<dbReference type="Proteomes" id="UP001157938">
    <property type="component" value="Unassembled WGS sequence"/>
</dbReference>
<protein>
    <recommendedName>
        <fullName evidence="1">Pyruvate kinase C-terminal domain-containing protein</fullName>
    </recommendedName>
</protein>
<dbReference type="AlphaFoldDB" id="A0AAV0UNN7"/>
<evidence type="ECO:0000313" key="2">
    <source>
        <dbReference type="EMBL" id="CAH0491343.1"/>
    </source>
</evidence>
<dbReference type="Proteomes" id="UP001159659">
    <property type="component" value="Unassembled WGS sequence"/>
</dbReference>
<comment type="caution">
    <text evidence="3">The sequence shown here is derived from an EMBL/GenBank/DDBJ whole genome shotgun (WGS) entry which is preliminary data.</text>
</comment>
<dbReference type="GO" id="GO:0004743">
    <property type="term" value="F:pyruvate kinase activity"/>
    <property type="evidence" value="ECO:0007669"/>
    <property type="project" value="InterPro"/>
</dbReference>
<accession>A0AAV0UNN7</accession>
<evidence type="ECO:0000313" key="4">
    <source>
        <dbReference type="Proteomes" id="UP001157938"/>
    </source>
</evidence>
<gene>
    <name evidence="2" type="ORF">PFR001_LOCUS6612</name>
    <name evidence="3" type="ORF">PFR002_LOCUS8029</name>
</gene>
<dbReference type="EMBL" id="CANTFK010000980">
    <property type="protein sequence ID" value="CAI5736299.1"/>
    <property type="molecule type" value="Genomic_DNA"/>
</dbReference>
<dbReference type="InterPro" id="IPR001697">
    <property type="entry name" value="Pyr_Knase"/>
</dbReference>
<dbReference type="GO" id="GO:0000287">
    <property type="term" value="F:magnesium ion binding"/>
    <property type="evidence" value="ECO:0007669"/>
    <property type="project" value="InterPro"/>
</dbReference>
<evidence type="ECO:0000259" key="1">
    <source>
        <dbReference type="Pfam" id="PF02887"/>
    </source>
</evidence>
<keyword evidence="4" id="KW-1185">Reference proteome</keyword>
<feature type="domain" description="Pyruvate kinase C-terminal" evidence="1">
    <location>
        <begin position="31"/>
        <end position="109"/>
    </location>
</feature>
<organism evidence="3 5">
    <name type="scientific">Peronospora farinosa</name>
    <dbReference type="NCBI Taxonomy" id="134698"/>
    <lineage>
        <taxon>Eukaryota</taxon>
        <taxon>Sar</taxon>
        <taxon>Stramenopiles</taxon>
        <taxon>Oomycota</taxon>
        <taxon>Peronosporomycetes</taxon>
        <taxon>Peronosporales</taxon>
        <taxon>Peronosporaceae</taxon>
        <taxon>Peronospora</taxon>
    </lineage>
</organism>
<dbReference type="Pfam" id="PF02887">
    <property type="entry name" value="PK_C"/>
    <property type="match status" value="1"/>
</dbReference>
<dbReference type="InterPro" id="IPR015795">
    <property type="entry name" value="Pyrv_Knase_C"/>
</dbReference>
<proteinExistence type="predicted"/>
<dbReference type="InterPro" id="IPR036918">
    <property type="entry name" value="Pyrv_Knase_C_sf"/>
</dbReference>
<evidence type="ECO:0000313" key="5">
    <source>
        <dbReference type="Proteomes" id="UP001159659"/>
    </source>
</evidence>